<dbReference type="Proteomes" id="UP001378592">
    <property type="component" value="Unassembled WGS sequence"/>
</dbReference>
<organism evidence="16 17">
    <name type="scientific">Gryllus longicercus</name>
    <dbReference type="NCBI Taxonomy" id="2509291"/>
    <lineage>
        <taxon>Eukaryota</taxon>
        <taxon>Metazoa</taxon>
        <taxon>Ecdysozoa</taxon>
        <taxon>Arthropoda</taxon>
        <taxon>Hexapoda</taxon>
        <taxon>Insecta</taxon>
        <taxon>Pterygota</taxon>
        <taxon>Neoptera</taxon>
        <taxon>Polyneoptera</taxon>
        <taxon>Orthoptera</taxon>
        <taxon>Ensifera</taxon>
        <taxon>Gryllidea</taxon>
        <taxon>Grylloidea</taxon>
        <taxon>Gryllidae</taxon>
        <taxon>Gryllinae</taxon>
        <taxon>Gryllus</taxon>
    </lineage>
</organism>
<keyword evidence="4" id="KW-0276">Fatty acid metabolism</keyword>
<proteinExistence type="inferred from homology"/>
<dbReference type="InterPro" id="IPR051034">
    <property type="entry name" value="Mito_Enoyl-ACP_Reductase"/>
</dbReference>
<keyword evidence="7" id="KW-0560">Oxidoreductase</keyword>
<keyword evidence="17" id="KW-1185">Reference proteome</keyword>
<evidence type="ECO:0000256" key="4">
    <source>
        <dbReference type="ARBA" id="ARBA00022832"/>
    </source>
</evidence>
<feature type="domain" description="Enoyl reductase (ER)" evidence="15">
    <location>
        <begin position="48"/>
        <end position="364"/>
    </location>
</feature>
<evidence type="ECO:0000256" key="2">
    <source>
        <dbReference type="ARBA" id="ARBA00010371"/>
    </source>
</evidence>
<dbReference type="InterPro" id="IPR013149">
    <property type="entry name" value="ADH-like_C"/>
</dbReference>
<dbReference type="CDD" id="cd08290">
    <property type="entry name" value="ETR"/>
    <property type="match status" value="1"/>
</dbReference>
<dbReference type="EC" id="1.3.1.104" evidence="11"/>
<evidence type="ECO:0000256" key="8">
    <source>
        <dbReference type="ARBA" id="ARBA00023098"/>
    </source>
</evidence>
<comment type="caution">
    <text evidence="16">The sequence shown here is derived from an EMBL/GenBank/DDBJ whole genome shotgun (WGS) entry which is preliminary data.</text>
</comment>
<evidence type="ECO:0000256" key="9">
    <source>
        <dbReference type="ARBA" id="ARBA00023128"/>
    </source>
</evidence>
<name>A0AAN9VM40_9ORTH</name>
<dbReference type="Gene3D" id="3.40.50.720">
    <property type="entry name" value="NAD(P)-binding Rossmann-like Domain"/>
    <property type="match status" value="1"/>
</dbReference>
<keyword evidence="8" id="KW-0443">Lipid metabolism</keyword>
<dbReference type="Gene3D" id="3.90.180.10">
    <property type="entry name" value="Medium-chain alcohol dehydrogenases, catalytic domain"/>
    <property type="match status" value="1"/>
</dbReference>
<protein>
    <recommendedName>
        <fullName evidence="12">Enoyl-[acyl-carrier-protein] reductase, mitochondrial</fullName>
        <ecNumber evidence="11">1.3.1.104</ecNumber>
    </recommendedName>
    <alternativeName>
        <fullName evidence="13">2-enoyl thioester reductase</fullName>
    </alternativeName>
</protein>
<dbReference type="FunFam" id="3.90.180.10:FF:000010">
    <property type="entry name" value="Enoyl-[acyl-carrier-protein] reductase, mitochondrial"/>
    <property type="match status" value="1"/>
</dbReference>
<dbReference type="InterPro" id="IPR036291">
    <property type="entry name" value="NAD(P)-bd_dom_sf"/>
</dbReference>
<dbReference type="GO" id="GO:0141148">
    <property type="term" value="F:enoyl-[acyl-carrier-protein] reductase (NADPH) activity"/>
    <property type="evidence" value="ECO:0007669"/>
    <property type="project" value="UniProtKB-EC"/>
</dbReference>
<dbReference type="AlphaFoldDB" id="A0AAN9VM40"/>
<evidence type="ECO:0000256" key="14">
    <source>
        <dbReference type="ARBA" id="ARBA00048843"/>
    </source>
</evidence>
<evidence type="ECO:0000256" key="7">
    <source>
        <dbReference type="ARBA" id="ARBA00023002"/>
    </source>
</evidence>
<dbReference type="SUPFAM" id="SSF51735">
    <property type="entry name" value="NAD(P)-binding Rossmann-fold domains"/>
    <property type="match status" value="1"/>
</dbReference>
<keyword evidence="3" id="KW-0444">Lipid biosynthesis</keyword>
<evidence type="ECO:0000256" key="11">
    <source>
        <dbReference type="ARBA" id="ARBA00038963"/>
    </source>
</evidence>
<keyword evidence="5" id="KW-0521">NADP</keyword>
<evidence type="ECO:0000256" key="12">
    <source>
        <dbReference type="ARBA" id="ARBA00041058"/>
    </source>
</evidence>
<dbReference type="InterPro" id="IPR020843">
    <property type="entry name" value="ER"/>
</dbReference>
<dbReference type="PANTHER" id="PTHR43981:SF2">
    <property type="entry name" value="ENOYL-[ACYL-CARRIER-PROTEIN] REDUCTASE, MITOCHONDRIAL"/>
    <property type="match status" value="1"/>
</dbReference>
<evidence type="ECO:0000256" key="10">
    <source>
        <dbReference type="ARBA" id="ARBA00023160"/>
    </source>
</evidence>
<dbReference type="InterPro" id="IPR011032">
    <property type="entry name" value="GroES-like_sf"/>
</dbReference>
<comment type="subcellular location">
    <subcellularLocation>
        <location evidence="1">Mitochondrion</location>
    </subcellularLocation>
</comment>
<evidence type="ECO:0000313" key="16">
    <source>
        <dbReference type="EMBL" id="KAK7865851.1"/>
    </source>
</evidence>
<dbReference type="GO" id="GO:0006633">
    <property type="term" value="P:fatty acid biosynthetic process"/>
    <property type="evidence" value="ECO:0007669"/>
    <property type="project" value="UniProtKB-KW"/>
</dbReference>
<gene>
    <name evidence="16" type="ORF">R5R35_003969</name>
</gene>
<keyword evidence="10" id="KW-0275">Fatty acid biosynthesis</keyword>
<dbReference type="Pfam" id="PF00107">
    <property type="entry name" value="ADH_zinc_N"/>
    <property type="match status" value="1"/>
</dbReference>
<evidence type="ECO:0000256" key="3">
    <source>
        <dbReference type="ARBA" id="ARBA00022516"/>
    </source>
</evidence>
<dbReference type="SUPFAM" id="SSF50129">
    <property type="entry name" value="GroES-like"/>
    <property type="match status" value="1"/>
</dbReference>
<dbReference type="FunFam" id="3.40.50.720:FF:000112">
    <property type="entry name" value="Enoyl-[acyl-carrier-protein] reductase 1, mitochondrial"/>
    <property type="match status" value="1"/>
</dbReference>
<dbReference type="GO" id="GO:0005739">
    <property type="term" value="C:mitochondrion"/>
    <property type="evidence" value="ECO:0007669"/>
    <property type="project" value="UniProtKB-SubCell"/>
</dbReference>
<evidence type="ECO:0000259" key="15">
    <source>
        <dbReference type="SMART" id="SM00829"/>
    </source>
</evidence>
<comment type="catalytic activity">
    <reaction evidence="14">
        <text>a 2,3-saturated acyl-[ACP] + NADP(+) = a (2E)-enoyl-[ACP] + NADPH + H(+)</text>
        <dbReference type="Rhea" id="RHEA:22564"/>
        <dbReference type="Rhea" id="RHEA-COMP:9925"/>
        <dbReference type="Rhea" id="RHEA-COMP:9926"/>
        <dbReference type="ChEBI" id="CHEBI:15378"/>
        <dbReference type="ChEBI" id="CHEBI:57783"/>
        <dbReference type="ChEBI" id="CHEBI:58349"/>
        <dbReference type="ChEBI" id="CHEBI:78784"/>
        <dbReference type="ChEBI" id="CHEBI:78785"/>
        <dbReference type="EC" id="1.3.1.104"/>
    </reaction>
</comment>
<dbReference type="InterPro" id="IPR013154">
    <property type="entry name" value="ADH-like_N"/>
</dbReference>
<evidence type="ECO:0000313" key="17">
    <source>
        <dbReference type="Proteomes" id="UP001378592"/>
    </source>
</evidence>
<reference evidence="16 17" key="1">
    <citation type="submission" date="2024-03" db="EMBL/GenBank/DDBJ databases">
        <title>The genome assembly and annotation of the cricket Gryllus longicercus Weissman &amp; Gray.</title>
        <authorList>
            <person name="Szrajer S."/>
            <person name="Gray D."/>
            <person name="Ylla G."/>
        </authorList>
    </citation>
    <scope>NUCLEOTIDE SEQUENCE [LARGE SCALE GENOMIC DNA]</scope>
    <source>
        <strain evidence="16">DAG 2021-001</strain>
        <tissue evidence="16">Whole body minus gut</tissue>
    </source>
</reference>
<evidence type="ECO:0000256" key="6">
    <source>
        <dbReference type="ARBA" id="ARBA00022946"/>
    </source>
</evidence>
<evidence type="ECO:0000256" key="13">
    <source>
        <dbReference type="ARBA" id="ARBA00042123"/>
    </source>
</evidence>
<comment type="similarity">
    <text evidence="2">Belongs to the zinc-containing alcohol dehydrogenase family. Quinone oxidoreductase subfamily.</text>
</comment>
<dbReference type="PANTHER" id="PTHR43981">
    <property type="entry name" value="ENOYL-[ACYL-CARRIER-PROTEIN] REDUCTASE, MITOCHONDRIAL"/>
    <property type="match status" value="1"/>
</dbReference>
<accession>A0AAN9VM40</accession>
<evidence type="ECO:0000256" key="5">
    <source>
        <dbReference type="ARBA" id="ARBA00022857"/>
    </source>
</evidence>
<sequence length="373" mass="41578">MAIKFVSCRQIFRNIGVLKGKYQFDNCANQWTRSQSTICRALVYPDYGDPAKMLKEQEIELKEPEDNEVMVRMLAAPVNPADINTVQGFYPLKPPLPAVGGNEGVGEVVAAGGAVKALRVGDRVVPRHKGWGTWCTHVLCPEDHLTKVSMELGIAEAATLTVNPCSAYTMLKDYVDLKPGDTVIQNAGNSACAQYVIQLCKIWGLRTINIVRNRPNIDELKKFLTDLGATYVVTEEETKNLDLFKSGKEPKPKLALNAVGGKNALDMLRHVDNGGYMLTYGGMSHRPVSIPTSSLIFKDIQCIGFWMLYANQRHSPEESERMYNELIKLMVSGQLKAPHHTFMPFTHFQEALANTINPKGRVVTKYILDFQNC</sequence>
<dbReference type="EMBL" id="JAZDUA010000164">
    <property type="protein sequence ID" value="KAK7865851.1"/>
    <property type="molecule type" value="Genomic_DNA"/>
</dbReference>
<keyword evidence="6" id="KW-0809">Transit peptide</keyword>
<keyword evidence="9" id="KW-0496">Mitochondrion</keyword>
<evidence type="ECO:0000256" key="1">
    <source>
        <dbReference type="ARBA" id="ARBA00004173"/>
    </source>
</evidence>
<dbReference type="SMART" id="SM00829">
    <property type="entry name" value="PKS_ER"/>
    <property type="match status" value="1"/>
</dbReference>
<dbReference type="Pfam" id="PF08240">
    <property type="entry name" value="ADH_N"/>
    <property type="match status" value="1"/>
</dbReference>